<sequence length="91" mass="9948">MRGGRLGALRRAGMRLMLERNNDPHQLSKGRRVLKKRPLGGGRKERASGRPAASSSTSRASLFAGEAARFLPWPLLLNQATTSPRLYPLGP</sequence>
<name>A0AAD8YS97_9TELE</name>
<evidence type="ECO:0000313" key="3">
    <source>
        <dbReference type="Proteomes" id="UP001239994"/>
    </source>
</evidence>
<reference evidence="2" key="1">
    <citation type="submission" date="2023-03" db="EMBL/GenBank/DDBJ databases">
        <title>Electrophorus voltai genome.</title>
        <authorList>
            <person name="Bian C."/>
        </authorList>
    </citation>
    <scope>NUCLEOTIDE SEQUENCE</scope>
    <source>
        <strain evidence="2">CB-2022</strain>
        <tissue evidence="2">Muscle</tissue>
    </source>
</reference>
<protein>
    <submittedName>
        <fullName evidence="2">Uncharacterized protein</fullName>
    </submittedName>
</protein>
<dbReference type="EMBL" id="JAROKS010000026">
    <property type="protein sequence ID" value="KAK1785399.1"/>
    <property type="molecule type" value="Genomic_DNA"/>
</dbReference>
<accession>A0AAD8YS97</accession>
<gene>
    <name evidence="2" type="ORF">P4O66_018782</name>
</gene>
<comment type="caution">
    <text evidence="2">The sequence shown here is derived from an EMBL/GenBank/DDBJ whole genome shotgun (WGS) entry which is preliminary data.</text>
</comment>
<organism evidence="2 3">
    <name type="scientific">Electrophorus voltai</name>
    <dbReference type="NCBI Taxonomy" id="2609070"/>
    <lineage>
        <taxon>Eukaryota</taxon>
        <taxon>Metazoa</taxon>
        <taxon>Chordata</taxon>
        <taxon>Craniata</taxon>
        <taxon>Vertebrata</taxon>
        <taxon>Euteleostomi</taxon>
        <taxon>Actinopterygii</taxon>
        <taxon>Neopterygii</taxon>
        <taxon>Teleostei</taxon>
        <taxon>Ostariophysi</taxon>
        <taxon>Gymnotiformes</taxon>
        <taxon>Gymnotoidei</taxon>
        <taxon>Gymnotidae</taxon>
        <taxon>Electrophorus</taxon>
    </lineage>
</organism>
<feature type="compositionally biased region" description="Low complexity" evidence="1">
    <location>
        <begin position="49"/>
        <end position="59"/>
    </location>
</feature>
<feature type="compositionally biased region" description="Basic residues" evidence="1">
    <location>
        <begin position="28"/>
        <end position="38"/>
    </location>
</feature>
<feature type="region of interest" description="Disordered" evidence="1">
    <location>
        <begin position="18"/>
        <end position="59"/>
    </location>
</feature>
<evidence type="ECO:0000313" key="2">
    <source>
        <dbReference type="EMBL" id="KAK1785399.1"/>
    </source>
</evidence>
<evidence type="ECO:0000256" key="1">
    <source>
        <dbReference type="SAM" id="MobiDB-lite"/>
    </source>
</evidence>
<proteinExistence type="predicted"/>
<dbReference type="Proteomes" id="UP001239994">
    <property type="component" value="Unassembled WGS sequence"/>
</dbReference>
<dbReference type="AlphaFoldDB" id="A0AAD8YS97"/>
<keyword evidence="3" id="KW-1185">Reference proteome</keyword>